<dbReference type="PIRSF" id="PIRSF007764">
    <property type="entry name" value="Sld5"/>
    <property type="match status" value="1"/>
</dbReference>
<dbReference type="RefSeq" id="XP_065328593.1">
    <property type="nucleotide sequence ID" value="XM_065472521.1"/>
</dbReference>
<accession>A0AAX4J917</accession>
<dbReference type="EMBL" id="CP142726">
    <property type="protein sequence ID" value="WUR02448.1"/>
    <property type="molecule type" value="Genomic_DNA"/>
</dbReference>
<organism evidence="1 2">
    <name type="scientific">Vairimorpha necatrix</name>
    <dbReference type="NCBI Taxonomy" id="6039"/>
    <lineage>
        <taxon>Eukaryota</taxon>
        <taxon>Fungi</taxon>
        <taxon>Fungi incertae sedis</taxon>
        <taxon>Microsporidia</taxon>
        <taxon>Nosematidae</taxon>
        <taxon>Vairimorpha</taxon>
    </lineage>
</organism>
<dbReference type="GO" id="GO:0000727">
    <property type="term" value="P:double-strand break repair via break-induced replication"/>
    <property type="evidence" value="ECO:0007669"/>
    <property type="project" value="TreeGrafter"/>
</dbReference>
<proteinExistence type="predicted"/>
<protein>
    <submittedName>
        <fullName evidence="1">DNA replication complex GINS protein (SLD5)</fullName>
    </submittedName>
</protein>
<name>A0AAX4J917_9MICR</name>
<dbReference type="Gene3D" id="1.20.58.1030">
    <property type="match status" value="1"/>
</dbReference>
<dbReference type="InterPro" id="IPR008591">
    <property type="entry name" value="GINS_Sld5"/>
</dbReference>
<dbReference type="GO" id="GO:0000811">
    <property type="term" value="C:GINS complex"/>
    <property type="evidence" value="ECO:0007669"/>
    <property type="project" value="TreeGrafter"/>
</dbReference>
<dbReference type="AlphaFoldDB" id="A0AAX4J917"/>
<dbReference type="GO" id="GO:0006261">
    <property type="term" value="P:DNA-templated DNA replication"/>
    <property type="evidence" value="ECO:0007669"/>
    <property type="project" value="InterPro"/>
</dbReference>
<reference evidence="1" key="1">
    <citation type="journal article" date="2024" name="BMC Genomics">
        <title>Functional annotation of a divergent genome using sequence and structure-based similarity.</title>
        <authorList>
            <person name="Svedberg D."/>
            <person name="Winiger R.R."/>
            <person name="Berg A."/>
            <person name="Sharma H."/>
            <person name="Tellgren-Roth C."/>
            <person name="Debrunner-Vossbrinck B.A."/>
            <person name="Vossbrinck C.R."/>
            <person name="Barandun J."/>
        </authorList>
    </citation>
    <scope>NUCLEOTIDE SEQUENCE</scope>
    <source>
        <strain evidence="1">Illinois isolate</strain>
    </source>
</reference>
<dbReference type="KEGG" id="vnx:VNE69_01384"/>
<dbReference type="Proteomes" id="UP001334084">
    <property type="component" value="Chromosome 1"/>
</dbReference>
<dbReference type="InterPro" id="IPR036224">
    <property type="entry name" value="GINS_bundle-like_dom_sf"/>
</dbReference>
<keyword evidence="2" id="KW-1185">Reference proteome</keyword>
<dbReference type="PANTHER" id="PTHR21206">
    <property type="entry name" value="SLD5 PROTEIN"/>
    <property type="match status" value="1"/>
</dbReference>
<dbReference type="PANTHER" id="PTHR21206:SF0">
    <property type="entry name" value="DNA REPLICATION COMPLEX GINS PROTEIN SLD5"/>
    <property type="match status" value="1"/>
</dbReference>
<gene>
    <name evidence="1" type="ORF">VNE69_01384</name>
</gene>
<evidence type="ECO:0000313" key="2">
    <source>
        <dbReference type="Proteomes" id="UP001334084"/>
    </source>
</evidence>
<sequence length="161" mass="19139">MKVKRLIECYMNEKNTNAFLKYNQEVVAYFYTKIIDQKNIIKKNPQKSNILKSIYELEIERLEYLIKSYLTIRINKMKRNLFIDENCLSEDEKKFYKILKDQINYKNECNESVDVVGFICKKDIGNVLLDGESVEMNKGDFYIGPLCDVMDLLNQDEIYLV</sequence>
<dbReference type="SUPFAM" id="SSF158573">
    <property type="entry name" value="GINS helical bundle-like"/>
    <property type="match status" value="1"/>
</dbReference>
<evidence type="ECO:0000313" key="1">
    <source>
        <dbReference type="EMBL" id="WUR02448.1"/>
    </source>
</evidence>
<dbReference type="GeneID" id="90540248"/>